<organism evidence="1">
    <name type="scientific">Cyprideis torosa</name>
    <dbReference type="NCBI Taxonomy" id="163714"/>
    <lineage>
        <taxon>Eukaryota</taxon>
        <taxon>Metazoa</taxon>
        <taxon>Ecdysozoa</taxon>
        <taxon>Arthropoda</taxon>
        <taxon>Crustacea</taxon>
        <taxon>Oligostraca</taxon>
        <taxon>Ostracoda</taxon>
        <taxon>Podocopa</taxon>
        <taxon>Podocopida</taxon>
        <taxon>Cytherocopina</taxon>
        <taxon>Cytheroidea</taxon>
        <taxon>Cytherideidae</taxon>
        <taxon>Cyprideis</taxon>
    </lineage>
</organism>
<dbReference type="EMBL" id="OB660551">
    <property type="protein sequence ID" value="CAD7225319.1"/>
    <property type="molecule type" value="Genomic_DNA"/>
</dbReference>
<gene>
    <name evidence="1" type="ORF">CTOB1V02_LOCUS3264</name>
</gene>
<dbReference type="AlphaFoldDB" id="A0A7R8W5J6"/>
<protein>
    <submittedName>
        <fullName evidence="1">Uncharacterized protein</fullName>
    </submittedName>
</protein>
<proteinExistence type="predicted"/>
<sequence>MATQRMSGQFDGACIVEQFSSDLLACGRIIDSAVGSVLLRVHQKPFHEVRFELDKVDDRISCVVFSQKMKSAIRGSEGSAEELSGV</sequence>
<name>A0A7R8W5J6_9CRUS</name>
<reference evidence="1" key="1">
    <citation type="submission" date="2020-11" db="EMBL/GenBank/DDBJ databases">
        <authorList>
            <person name="Tran Van P."/>
        </authorList>
    </citation>
    <scope>NUCLEOTIDE SEQUENCE</scope>
</reference>
<accession>A0A7R8W5J6</accession>
<evidence type="ECO:0000313" key="1">
    <source>
        <dbReference type="EMBL" id="CAD7225319.1"/>
    </source>
</evidence>